<sequence length="171" mass="19152">MLSKLIKDGVSLLAVRVQFILPFFGEITGYICLKKPTAHLLETEKLFATCLKHTSLVGRVFRVAALYLPTCYAMLPKSNSQFIQGSGKVLNLLKTEESHTRDFPEHLQYYAIWSIPLFSVYYRDMTSPGSKRAISMYKRIIGGGSTLPSAELAGKWLGRYVIAPTEKARGD</sequence>
<evidence type="ECO:0000313" key="1">
    <source>
        <dbReference type="EMBL" id="KXN73153.1"/>
    </source>
</evidence>
<keyword evidence="2" id="KW-1185">Reference proteome</keyword>
<proteinExistence type="predicted"/>
<evidence type="ECO:0000313" key="2">
    <source>
        <dbReference type="Proteomes" id="UP000070444"/>
    </source>
</evidence>
<dbReference type="Proteomes" id="UP000070444">
    <property type="component" value="Unassembled WGS sequence"/>
</dbReference>
<gene>
    <name evidence="1" type="ORF">CONCODRAFT_3817</name>
</gene>
<dbReference type="EMBL" id="KQ964440">
    <property type="protein sequence ID" value="KXN73153.1"/>
    <property type="molecule type" value="Genomic_DNA"/>
</dbReference>
<organism evidence="1 2">
    <name type="scientific">Conidiobolus coronatus (strain ATCC 28846 / CBS 209.66 / NRRL 28638)</name>
    <name type="common">Delacroixia coronata</name>
    <dbReference type="NCBI Taxonomy" id="796925"/>
    <lineage>
        <taxon>Eukaryota</taxon>
        <taxon>Fungi</taxon>
        <taxon>Fungi incertae sedis</taxon>
        <taxon>Zoopagomycota</taxon>
        <taxon>Entomophthoromycotina</taxon>
        <taxon>Entomophthoromycetes</taxon>
        <taxon>Entomophthorales</taxon>
        <taxon>Ancylistaceae</taxon>
        <taxon>Conidiobolus</taxon>
    </lineage>
</organism>
<name>A0A137PDS2_CONC2</name>
<reference evidence="1 2" key="1">
    <citation type="journal article" date="2015" name="Genome Biol. Evol.">
        <title>Phylogenomic analyses indicate that early fungi evolved digesting cell walls of algal ancestors of land plants.</title>
        <authorList>
            <person name="Chang Y."/>
            <person name="Wang S."/>
            <person name="Sekimoto S."/>
            <person name="Aerts A.L."/>
            <person name="Choi C."/>
            <person name="Clum A."/>
            <person name="LaButti K.M."/>
            <person name="Lindquist E.A."/>
            <person name="Yee Ngan C."/>
            <person name="Ohm R.A."/>
            <person name="Salamov A.A."/>
            <person name="Grigoriev I.V."/>
            <person name="Spatafora J.W."/>
            <person name="Berbee M.L."/>
        </authorList>
    </citation>
    <scope>NUCLEOTIDE SEQUENCE [LARGE SCALE GENOMIC DNA]</scope>
    <source>
        <strain evidence="1 2">NRRL 28638</strain>
    </source>
</reference>
<protein>
    <submittedName>
        <fullName evidence="1">Uncharacterized protein</fullName>
    </submittedName>
</protein>
<accession>A0A137PDS2</accession>
<dbReference type="AlphaFoldDB" id="A0A137PDS2"/>